<dbReference type="GeneID" id="29455083"/>
<organism evidence="7 10">
    <name type="scientific">Bacteroides ovatus</name>
    <dbReference type="NCBI Taxonomy" id="28116"/>
    <lineage>
        <taxon>Bacteria</taxon>
        <taxon>Pseudomonadati</taxon>
        <taxon>Bacteroidota</taxon>
        <taxon>Bacteroidia</taxon>
        <taxon>Bacteroidales</taxon>
        <taxon>Bacteroidaceae</taxon>
        <taxon>Bacteroides</taxon>
    </lineage>
</organism>
<evidence type="ECO:0000313" key="14">
    <source>
        <dbReference type="Proteomes" id="UP000473905"/>
    </source>
</evidence>
<protein>
    <submittedName>
        <fullName evidence="7">Glycosyltransferase</fullName>
    </submittedName>
</protein>
<proteinExistence type="predicted"/>
<sequence length="375" mass="43156">MKFLFIVQGEGRGHFTQAITLEEMLLRNGHEVVEVLVGKSSTRTLPGFFNRSIHAPVKRFISPNFLPTADNKRANLTKSFAYNLLRLPEYLRSMYYINQRIRETGAEVVINFYELLTGLTYALFRPSVPYICVGHQYLFLHRDFEFPDKNSCQLWMLRFFTRMTALRSSKKLALSFLEMEQDDMNQIVTVPPLIRQEVTAIRPEKGDYIHGYMVNSGFADSVESFHAKHPEVPLTFFWDRSDAEEVTRIDETLSFHQIDDVKFLNAMAGCKAYASTAGFESICEAMYLGKPVLMVPAHIEQDCNAYDAMKAGAGIISDSFDLQPLLRFAGEYTPNRHFVYWVRSCERRMIRELEKLAASHSEITSIPTFTNYLPI</sequence>
<dbReference type="Proteomes" id="UP000318823">
    <property type="component" value="Chromosome"/>
</dbReference>
<evidence type="ECO:0000313" key="2">
    <source>
        <dbReference type="EMBL" id="KAA4092274.1"/>
    </source>
</evidence>
<evidence type="ECO:0000313" key="13">
    <source>
        <dbReference type="Proteomes" id="UP000424805"/>
    </source>
</evidence>
<dbReference type="EMBL" id="JAQNZF010000009">
    <property type="protein sequence ID" value="MDC2742301.1"/>
    <property type="molecule type" value="Genomic_DNA"/>
</dbReference>
<dbReference type="Proteomes" id="UP000283329">
    <property type="component" value="Unassembled WGS sequence"/>
</dbReference>
<evidence type="ECO:0000313" key="1">
    <source>
        <dbReference type="EMBL" id="KAA3923101.1"/>
    </source>
</evidence>
<reference evidence="6" key="2">
    <citation type="journal article" date="2018" name="Nature">
        <title>Human gut bacteria contain acquired interbacterial defence systems.</title>
        <authorList>
            <person name="Ross B.D."/>
            <person name="Verster A.J."/>
            <person name="Radey M.C."/>
            <person name="Schmidtke D.T."/>
            <person name="Pope C.E."/>
            <person name="Hoffman L.R."/>
            <person name="Hajjar A."/>
            <person name="Peterson S.B."/>
            <person name="Borenstein E."/>
            <person name="Mougous J."/>
        </authorList>
    </citation>
    <scope>NUCLEOTIDE SEQUENCE</scope>
    <source>
        <strain evidence="6">3725 D1 iv</strain>
    </source>
</reference>
<evidence type="ECO:0000313" key="12">
    <source>
        <dbReference type="Proteomes" id="UP000365824"/>
    </source>
</evidence>
<dbReference type="Proteomes" id="UP000365824">
    <property type="component" value="Unassembled WGS sequence"/>
</dbReference>
<dbReference type="PANTHER" id="PTHR21015:SF22">
    <property type="entry name" value="GLYCOSYLTRANSFERASE"/>
    <property type="match status" value="1"/>
</dbReference>
<reference evidence="9 10" key="3">
    <citation type="submission" date="2018-08" db="EMBL/GenBank/DDBJ databases">
        <title>A genome reference for cultivated species of the human gut microbiota.</title>
        <authorList>
            <person name="Zou Y."/>
            <person name="Xue W."/>
            <person name="Luo G."/>
        </authorList>
    </citation>
    <scope>NUCLEOTIDE SEQUENCE [LARGE SCALE GENOMIC DNA]</scope>
    <source>
        <strain evidence="7 10">AF04-46</strain>
        <strain evidence="8 9">AM17-48</strain>
    </source>
</reference>
<evidence type="ECO:0000313" key="4">
    <source>
        <dbReference type="EMBL" id="MDC2409212.1"/>
    </source>
</evidence>
<dbReference type="Proteomes" id="UP000424805">
    <property type="component" value="Unassembled WGS sequence"/>
</dbReference>
<keyword evidence="14" id="KW-1185">Reference proteome</keyword>
<name>A0A139KRQ3_BACOV</name>
<evidence type="ECO:0000313" key="8">
    <source>
        <dbReference type="EMBL" id="RHH46586.1"/>
    </source>
</evidence>
<reference evidence="6" key="5">
    <citation type="submission" date="2019-07" db="EMBL/GenBank/DDBJ databases">
        <authorList>
            <person name="Ross B.D."/>
            <person name="Verster A.J."/>
            <person name="Radey M.C."/>
            <person name="Schmidtke D.T."/>
            <person name="Pope C.E."/>
            <person name="Hoffman L.R."/>
            <person name="Hajjar A."/>
            <person name="Peterson S.B."/>
            <person name="Borenstein E."/>
            <person name="Mougous J.D."/>
        </authorList>
    </citation>
    <scope>NUCLEOTIDE SEQUENCE</scope>
    <source>
        <strain evidence="6">3725 D1 iv</strain>
    </source>
</reference>
<dbReference type="STRING" id="28116.Bovatus_00115"/>
<evidence type="ECO:0000313" key="5">
    <source>
        <dbReference type="EMBL" id="MDC2742301.1"/>
    </source>
</evidence>
<evidence type="ECO:0000313" key="11">
    <source>
        <dbReference type="Proteomes" id="UP000318823"/>
    </source>
</evidence>
<dbReference type="SUPFAM" id="SSF53756">
    <property type="entry name" value="UDP-Glycosyltransferase/glycogen phosphorylase"/>
    <property type="match status" value="1"/>
</dbReference>
<dbReference type="Proteomes" id="UP000286031">
    <property type="component" value="Unassembled WGS sequence"/>
</dbReference>
<dbReference type="EMBL" id="CP041395">
    <property type="protein sequence ID" value="QDM08445.1"/>
    <property type="molecule type" value="Genomic_DNA"/>
</dbReference>
<dbReference type="Proteomes" id="UP001214017">
    <property type="component" value="Unassembled WGS sequence"/>
</dbReference>
<dbReference type="EMBL" id="VWFP01000019">
    <property type="protein sequence ID" value="KAA4624104.1"/>
    <property type="molecule type" value="Genomic_DNA"/>
</dbReference>
<evidence type="ECO:0000313" key="3">
    <source>
        <dbReference type="EMBL" id="KAA4624104.1"/>
    </source>
</evidence>
<dbReference type="EMBL" id="JAQNWR010000010">
    <property type="protein sequence ID" value="MDC2409212.1"/>
    <property type="molecule type" value="Genomic_DNA"/>
</dbReference>
<reference evidence="11" key="1">
    <citation type="journal article" date="2018" name="J. Anim. Genet.">
        <title>Acquired interbacterial defense systems protect against interspecies antagonism in the human gut microbiome.</title>
        <authorList>
            <person name="Ross B.D."/>
            <person name="Verster A.J."/>
            <person name="Radey M.C."/>
            <person name="Schmidtke D.T."/>
            <person name="Pope C.E."/>
            <person name="Hoffman L.R."/>
            <person name="Hajjar A."/>
            <person name="Peterson S.B."/>
            <person name="Borenstein E."/>
            <person name="Mougous J."/>
        </authorList>
    </citation>
    <scope>NUCLEOTIDE SEQUENCE [LARGE SCALE GENOMIC DNA]</scope>
    <source>
        <strain evidence="11">3725 D1 iv</strain>
    </source>
</reference>
<dbReference type="EMBL" id="VWLB01000057">
    <property type="protein sequence ID" value="KAA3923101.1"/>
    <property type="molecule type" value="Genomic_DNA"/>
</dbReference>
<dbReference type="Pfam" id="PF13528">
    <property type="entry name" value="Glyco_trans_1_3"/>
    <property type="match status" value="1"/>
</dbReference>
<evidence type="ECO:0000313" key="6">
    <source>
        <dbReference type="EMBL" id="QDM08445.1"/>
    </source>
</evidence>
<dbReference type="EMBL" id="QSBI01000002">
    <property type="protein sequence ID" value="RGX12708.1"/>
    <property type="molecule type" value="Genomic_DNA"/>
</dbReference>
<dbReference type="Gene3D" id="3.40.50.2000">
    <property type="entry name" value="Glycogen Phosphorylase B"/>
    <property type="match status" value="1"/>
</dbReference>
<evidence type="ECO:0000313" key="9">
    <source>
        <dbReference type="Proteomes" id="UP000283329"/>
    </source>
</evidence>
<accession>A0A139KRQ3</accession>
<dbReference type="RefSeq" id="WP_004297338.1">
    <property type="nucleotide sequence ID" value="NZ_BAABYJ010000001.1"/>
</dbReference>
<dbReference type="AlphaFoldDB" id="A0A139KRQ3"/>
<evidence type="ECO:0000313" key="10">
    <source>
        <dbReference type="Proteomes" id="UP000286031"/>
    </source>
</evidence>
<reference evidence="12 13" key="4">
    <citation type="journal article" date="2019" name="Nat. Med.">
        <title>A library of human gut bacterial isolates paired with longitudinal multiomics data enables mechanistic microbiome research.</title>
        <authorList>
            <person name="Poyet M."/>
            <person name="Groussin M."/>
            <person name="Gibbons S.M."/>
            <person name="Avila-Pacheco J."/>
            <person name="Jiang X."/>
            <person name="Kearney S.M."/>
            <person name="Perrotta A.R."/>
            <person name="Berdy B."/>
            <person name="Zhao S."/>
            <person name="Lieberman T.D."/>
            <person name="Swanson P.K."/>
            <person name="Smith M."/>
            <person name="Roesemann S."/>
            <person name="Alexander J.E."/>
            <person name="Rich S.A."/>
            <person name="Livny J."/>
            <person name="Vlamakis H."/>
            <person name="Clish C."/>
            <person name="Bullock K."/>
            <person name="Deik A."/>
            <person name="Scott J."/>
            <person name="Pierce K.A."/>
            <person name="Xavier R.J."/>
            <person name="Alm E.J."/>
        </authorList>
    </citation>
    <scope>NUCLEOTIDE SEQUENCE [LARGE SCALE GENOMIC DNA]</scope>
    <source>
        <strain evidence="2 14">BIOML-A134</strain>
        <strain evidence="3 13">BIOML-A15</strain>
        <strain evidence="1 12">BIOML-A160</strain>
    </source>
</reference>
<dbReference type="GO" id="GO:0016757">
    <property type="term" value="F:glycosyltransferase activity"/>
    <property type="evidence" value="ECO:0007669"/>
    <property type="project" value="TreeGrafter"/>
</dbReference>
<reference evidence="4" key="6">
    <citation type="submission" date="2022-10" db="EMBL/GenBank/DDBJ databases">
        <title>Human gut microbiome strain richness.</title>
        <authorList>
            <person name="Chen-Liaw A."/>
        </authorList>
    </citation>
    <scope>NUCLEOTIDE SEQUENCE</scope>
    <source>
        <strain evidence="5">BSD2780120875st1_E1_BSD2780120875_150330</strain>
        <strain evidence="4">F7_m1001271B151109d0_201107</strain>
    </source>
</reference>
<dbReference type="PANTHER" id="PTHR21015">
    <property type="entry name" value="UDP-N-ACETYLGLUCOSAMINE--N-ACETYLMURAMYL-(PENTAPEPTIDE) PYROPHOSPHORYL-UNDECAPRENOL N-ACETYLGLUCOSAMINE TRANSFERASE 1"/>
    <property type="match status" value="1"/>
</dbReference>
<gene>
    <name evidence="8" type="ORF">DW206_11925</name>
    <name evidence="7" type="ORF">DWV35_01990</name>
    <name evidence="6" type="ORF">DYI28_06780</name>
    <name evidence="3" type="ORF">F3B90_17805</name>
    <name evidence="2" type="ORF">F3D66_21715</name>
    <name evidence="1" type="ORF">F3F25_24865</name>
    <name evidence="4" type="ORF">PO240_15140</name>
    <name evidence="5" type="ORF">PO382_08700</name>
</gene>
<dbReference type="EMBL" id="QRJR01000008">
    <property type="protein sequence ID" value="RHH46586.1"/>
    <property type="molecule type" value="Genomic_DNA"/>
</dbReference>
<keyword evidence="7" id="KW-0808">Transferase</keyword>
<evidence type="ECO:0000313" key="7">
    <source>
        <dbReference type="EMBL" id="RGX12708.1"/>
    </source>
</evidence>
<dbReference type="KEGG" id="boa:Bovatus_00115"/>
<dbReference type="EMBL" id="VWKB01000033">
    <property type="protein sequence ID" value="KAA4092274.1"/>
    <property type="molecule type" value="Genomic_DNA"/>
</dbReference>
<dbReference type="Proteomes" id="UP000473905">
    <property type="component" value="Unassembled WGS sequence"/>
</dbReference>
<dbReference type="Proteomes" id="UP001219389">
    <property type="component" value="Unassembled WGS sequence"/>
</dbReference>